<dbReference type="AlphaFoldDB" id="G5HLG2"/>
<evidence type="ECO:0000313" key="2">
    <source>
        <dbReference type="EMBL" id="EHE98057.1"/>
    </source>
</evidence>
<evidence type="ECO:0000256" key="1">
    <source>
        <dbReference type="SAM" id="Phobius"/>
    </source>
</evidence>
<organism evidence="2 3">
    <name type="scientific">[Clostridium] citroniae WAL-17108</name>
    <dbReference type="NCBI Taxonomy" id="742733"/>
    <lineage>
        <taxon>Bacteria</taxon>
        <taxon>Bacillati</taxon>
        <taxon>Bacillota</taxon>
        <taxon>Clostridia</taxon>
        <taxon>Lachnospirales</taxon>
        <taxon>Lachnospiraceae</taxon>
        <taxon>Enterocloster</taxon>
    </lineage>
</organism>
<proteinExistence type="predicted"/>
<dbReference type="HOGENOM" id="CLU_115751_0_0_9"/>
<reference evidence="2 3" key="1">
    <citation type="submission" date="2011-08" db="EMBL/GenBank/DDBJ databases">
        <title>The Genome Sequence of Clostridium citroniae WAL-17108.</title>
        <authorList>
            <consortium name="The Broad Institute Genome Sequencing Platform"/>
            <person name="Earl A."/>
            <person name="Ward D."/>
            <person name="Feldgarden M."/>
            <person name="Gevers D."/>
            <person name="Finegold S.M."/>
            <person name="Summanen P.H."/>
            <person name="Molitoris D.R."/>
            <person name="Vaisanen M.L."/>
            <person name="Daigneault M."/>
            <person name="Allen-Vercoe E."/>
            <person name="Young S.K."/>
            <person name="Zeng Q."/>
            <person name="Gargeya S."/>
            <person name="Fitzgerald M."/>
            <person name="Haas B."/>
            <person name="Abouelleil A."/>
            <person name="Alvarado L."/>
            <person name="Arachchi H.M."/>
            <person name="Berlin A."/>
            <person name="Brown A."/>
            <person name="Chapman S.B."/>
            <person name="Chen Z."/>
            <person name="Dunbar C."/>
            <person name="Freedman E."/>
            <person name="Gearin G."/>
            <person name="Gellesch M."/>
            <person name="Goldberg J."/>
            <person name="Griggs A."/>
            <person name="Gujja S."/>
            <person name="Heiman D."/>
            <person name="Howarth C."/>
            <person name="Larson L."/>
            <person name="Lui A."/>
            <person name="MacDonald P.J.P."/>
            <person name="Montmayeur A."/>
            <person name="Murphy C."/>
            <person name="Neiman D."/>
            <person name="Pearson M."/>
            <person name="Priest M."/>
            <person name="Roberts A."/>
            <person name="Saif S."/>
            <person name="Shea T."/>
            <person name="Shenoy N."/>
            <person name="Sisk P."/>
            <person name="Stolte C."/>
            <person name="Sykes S."/>
            <person name="Wortman J."/>
            <person name="Nusbaum C."/>
            <person name="Birren B."/>
        </authorList>
    </citation>
    <scope>NUCLEOTIDE SEQUENCE [LARGE SCALE GENOMIC DNA]</scope>
    <source>
        <strain evidence="2 3">WAL-17108</strain>
    </source>
</reference>
<keyword evidence="1" id="KW-0812">Transmembrane</keyword>
<accession>G5HLG2</accession>
<evidence type="ECO:0008006" key="4">
    <source>
        <dbReference type="Google" id="ProtNLM"/>
    </source>
</evidence>
<protein>
    <recommendedName>
        <fullName evidence="4">DUF998 domain-containing protein</fullName>
    </recommendedName>
</protein>
<keyword evidence="1" id="KW-0472">Membrane</keyword>
<feature type="transmembrane region" description="Helical" evidence="1">
    <location>
        <begin position="109"/>
        <end position="129"/>
    </location>
</feature>
<sequence>MQQPITTMMIKILAYFLIPAYTILFTRGYNWFTTNFSVIGNLIDRKLAFFLWGVMVGVYYYMIYRAIRKQIRLKPLAARLLPAALLLLFCAVTTPYLPEQLPLKSFLHIIFAFVSTVLLLVFLALVSWSQYPSAPRAYRPFLLGLAVIVVVSAVLLAVAGIVSSALEIFLTVTTVILSSRLVDCLRKLGGPDANSTCIMK</sequence>
<feature type="transmembrane region" description="Helical" evidence="1">
    <location>
        <begin position="141"/>
        <end position="162"/>
    </location>
</feature>
<dbReference type="PATRIC" id="fig|742733.3.peg.3515"/>
<name>G5HLG2_9FIRM</name>
<feature type="transmembrane region" description="Helical" evidence="1">
    <location>
        <begin position="76"/>
        <end position="97"/>
    </location>
</feature>
<dbReference type="eggNOG" id="ENOG5033XB3">
    <property type="taxonomic scope" value="Bacteria"/>
</dbReference>
<dbReference type="RefSeq" id="WP_007864024.1">
    <property type="nucleotide sequence ID" value="NZ_JH376423.1"/>
</dbReference>
<keyword evidence="1" id="KW-1133">Transmembrane helix</keyword>
<dbReference type="Proteomes" id="UP000003763">
    <property type="component" value="Unassembled WGS sequence"/>
</dbReference>
<feature type="transmembrane region" description="Helical" evidence="1">
    <location>
        <begin position="47"/>
        <end position="64"/>
    </location>
</feature>
<comment type="caution">
    <text evidence="2">The sequence shown here is derived from an EMBL/GenBank/DDBJ whole genome shotgun (WGS) entry which is preliminary data.</text>
</comment>
<gene>
    <name evidence="2" type="ORF">HMPREF9469_03390</name>
</gene>
<evidence type="ECO:0000313" key="3">
    <source>
        <dbReference type="Proteomes" id="UP000003763"/>
    </source>
</evidence>
<feature type="transmembrane region" description="Helical" evidence="1">
    <location>
        <begin position="12"/>
        <end position="32"/>
    </location>
</feature>
<dbReference type="EMBL" id="ADLJ01000026">
    <property type="protein sequence ID" value="EHE98057.1"/>
    <property type="molecule type" value="Genomic_DNA"/>
</dbReference>